<dbReference type="Pfam" id="PF01522">
    <property type="entry name" value="Polysacc_deac_1"/>
    <property type="match status" value="1"/>
</dbReference>
<sequence length="125" mass="13239">LGPRALRAEIERAQHTIAGATGVSPRFFRAPAGLRSPLLDPLLQRLGLRLASWTRRGFDTVDQHPARVLGALTRALGPGDILLLHDGHAARTSGGTAVVLEVLPRLLAAVRDAGLQPVTLRAALP</sequence>
<dbReference type="InterPro" id="IPR011330">
    <property type="entry name" value="Glyco_hydro/deAcase_b/a-brl"/>
</dbReference>
<dbReference type="Gene3D" id="3.20.20.370">
    <property type="entry name" value="Glycoside hydrolase/deacetylase"/>
    <property type="match status" value="1"/>
</dbReference>
<evidence type="ECO:0000313" key="2">
    <source>
        <dbReference type="EMBL" id="EQD46762.1"/>
    </source>
</evidence>
<dbReference type="GO" id="GO:0016810">
    <property type="term" value="F:hydrolase activity, acting on carbon-nitrogen (but not peptide) bonds"/>
    <property type="evidence" value="ECO:0007669"/>
    <property type="project" value="InterPro"/>
</dbReference>
<name>T0ZQI9_9ZZZZ</name>
<comment type="caution">
    <text evidence="2">The sequence shown here is derived from an EMBL/GenBank/DDBJ whole genome shotgun (WGS) entry which is preliminary data.</text>
</comment>
<dbReference type="SUPFAM" id="SSF88713">
    <property type="entry name" value="Glycoside hydrolase/deacetylase"/>
    <property type="match status" value="1"/>
</dbReference>
<dbReference type="PANTHER" id="PTHR10587">
    <property type="entry name" value="GLYCOSYL TRANSFERASE-RELATED"/>
    <property type="match status" value="1"/>
</dbReference>
<dbReference type="InterPro" id="IPR002509">
    <property type="entry name" value="NODB_dom"/>
</dbReference>
<feature type="non-terminal residue" evidence="2">
    <location>
        <position position="1"/>
    </location>
</feature>
<gene>
    <name evidence="2" type="ORF">B2A_08753</name>
</gene>
<dbReference type="GO" id="GO:0005975">
    <property type="term" value="P:carbohydrate metabolic process"/>
    <property type="evidence" value="ECO:0007669"/>
    <property type="project" value="InterPro"/>
</dbReference>
<feature type="domain" description="NodB homology" evidence="1">
    <location>
        <begin position="1"/>
        <end position="118"/>
    </location>
</feature>
<reference evidence="2" key="1">
    <citation type="submission" date="2013-08" db="EMBL/GenBank/DDBJ databases">
        <authorList>
            <person name="Mendez C."/>
            <person name="Richter M."/>
            <person name="Ferrer M."/>
            <person name="Sanchez J."/>
        </authorList>
    </citation>
    <scope>NUCLEOTIDE SEQUENCE</scope>
</reference>
<accession>T0ZQI9</accession>
<organism evidence="2">
    <name type="scientific">mine drainage metagenome</name>
    <dbReference type="NCBI Taxonomy" id="410659"/>
    <lineage>
        <taxon>unclassified sequences</taxon>
        <taxon>metagenomes</taxon>
        <taxon>ecological metagenomes</taxon>
    </lineage>
</organism>
<dbReference type="EMBL" id="AUZZ01006310">
    <property type="protein sequence ID" value="EQD46762.1"/>
    <property type="molecule type" value="Genomic_DNA"/>
</dbReference>
<proteinExistence type="predicted"/>
<dbReference type="AlphaFoldDB" id="T0ZQI9"/>
<dbReference type="InterPro" id="IPR050248">
    <property type="entry name" value="Polysacc_deacetylase_ArnD"/>
</dbReference>
<reference evidence="2" key="2">
    <citation type="journal article" date="2014" name="ISME J.">
        <title>Microbial stratification in low pH oxic and suboxic macroscopic growths along an acid mine drainage.</title>
        <authorList>
            <person name="Mendez-Garcia C."/>
            <person name="Mesa V."/>
            <person name="Sprenger R.R."/>
            <person name="Richter M."/>
            <person name="Diez M.S."/>
            <person name="Solano J."/>
            <person name="Bargiela R."/>
            <person name="Golyshina O.V."/>
            <person name="Manteca A."/>
            <person name="Ramos J.L."/>
            <person name="Gallego J.R."/>
            <person name="Llorente I."/>
            <person name="Martins Dos Santos V.A."/>
            <person name="Jensen O.N."/>
            <person name="Pelaez A.I."/>
            <person name="Sanchez J."/>
            <person name="Ferrer M."/>
        </authorList>
    </citation>
    <scope>NUCLEOTIDE SEQUENCE</scope>
</reference>
<protein>
    <submittedName>
        <fullName evidence="2">Polysaccharide deacetylase protein</fullName>
    </submittedName>
</protein>
<evidence type="ECO:0000259" key="1">
    <source>
        <dbReference type="PROSITE" id="PS51677"/>
    </source>
</evidence>
<dbReference type="PROSITE" id="PS51677">
    <property type="entry name" value="NODB"/>
    <property type="match status" value="1"/>
</dbReference>
<dbReference type="PANTHER" id="PTHR10587:SF137">
    <property type="entry name" value="4-DEOXY-4-FORMAMIDO-L-ARABINOSE-PHOSPHOUNDECAPRENOL DEFORMYLASE ARND-RELATED"/>
    <property type="match status" value="1"/>
</dbReference>
<dbReference type="CDD" id="cd10917">
    <property type="entry name" value="CE4_NodB_like_6s_7s"/>
    <property type="match status" value="1"/>
</dbReference>